<evidence type="ECO:0000256" key="2">
    <source>
        <dbReference type="ARBA" id="ARBA00023002"/>
    </source>
</evidence>
<dbReference type="PANTHER" id="PTHR42879">
    <property type="entry name" value="3-OXOACYL-(ACYL-CARRIER-PROTEIN) REDUCTASE"/>
    <property type="match status" value="1"/>
</dbReference>
<dbReference type="GO" id="GO:0005737">
    <property type="term" value="C:cytoplasm"/>
    <property type="evidence" value="ECO:0007669"/>
    <property type="project" value="InterPro"/>
</dbReference>
<dbReference type="InterPro" id="IPR002347">
    <property type="entry name" value="SDR_fam"/>
</dbReference>
<dbReference type="Proteomes" id="UP000199628">
    <property type="component" value="Unassembled WGS sequence"/>
</dbReference>
<dbReference type="InterPro" id="IPR050259">
    <property type="entry name" value="SDR"/>
</dbReference>
<dbReference type="Pfam" id="PF13561">
    <property type="entry name" value="adh_short_C2"/>
    <property type="match status" value="1"/>
</dbReference>
<dbReference type="PANTHER" id="PTHR42879:SF2">
    <property type="entry name" value="3-OXOACYL-[ACYL-CARRIER-PROTEIN] REDUCTASE FABG"/>
    <property type="match status" value="1"/>
</dbReference>
<keyword evidence="2" id="KW-0560">Oxidoreductase</keyword>
<comment type="similarity">
    <text evidence="1">Belongs to the short-chain dehydrogenases/reductases (SDR) family.</text>
</comment>
<evidence type="ECO:0000256" key="1">
    <source>
        <dbReference type="ARBA" id="ARBA00006484"/>
    </source>
</evidence>
<dbReference type="InterPro" id="IPR020904">
    <property type="entry name" value="Sc_DH/Rdtase_CS"/>
</dbReference>
<dbReference type="PRINTS" id="PR00080">
    <property type="entry name" value="SDRFAMILY"/>
</dbReference>
<dbReference type="NCBIfam" id="TIGR01829">
    <property type="entry name" value="AcAcCoA_reduct"/>
    <property type="match status" value="1"/>
</dbReference>
<protein>
    <submittedName>
        <fullName evidence="4">3-oxoacyl-[acyl-carrier-protein] reductase</fullName>
    </submittedName>
</protein>
<sequence>MAAKQRTALVTGGVQGLGAAAARALAEADVVVAVGHLGCGAQAEAFGRETGIPVFEWDVGDFDACARGVADVEEAIGPIDILVNNAGVNRDGMFHKMDRKDWDAVLRVDLGSMFNVTRQVIGGMRQRGFGRIINISSVNAAKGQAGQTNYCAAKAGVEGFTRALAHESAGKGVTVNAIAPGYADTAMVAALPDDILDQILAKVPLSRLAEPDEIGRCVRFLASQDAGFITGATLPVNGGLLMG</sequence>
<dbReference type="InterPro" id="IPR057326">
    <property type="entry name" value="KR_dom"/>
</dbReference>
<dbReference type="NCBIfam" id="NF009464">
    <property type="entry name" value="PRK12824.1"/>
    <property type="match status" value="1"/>
</dbReference>
<dbReference type="FunFam" id="3.40.50.720:FF:000173">
    <property type="entry name" value="3-oxoacyl-[acyl-carrier protein] reductase"/>
    <property type="match status" value="1"/>
</dbReference>
<dbReference type="SMART" id="SM00822">
    <property type="entry name" value="PKS_KR"/>
    <property type="match status" value="1"/>
</dbReference>
<dbReference type="InterPro" id="IPR011283">
    <property type="entry name" value="Acetoacetyl-CoA_reductase"/>
</dbReference>
<proteinExistence type="inferred from homology"/>
<name>A0A1G6IBW2_9RHOB</name>
<dbReference type="OrthoDB" id="9804774at2"/>
<evidence type="ECO:0000313" key="4">
    <source>
        <dbReference type="EMBL" id="SDC03236.1"/>
    </source>
</evidence>
<accession>A0A1G6IBW2</accession>
<dbReference type="GO" id="GO:0032787">
    <property type="term" value="P:monocarboxylic acid metabolic process"/>
    <property type="evidence" value="ECO:0007669"/>
    <property type="project" value="UniProtKB-ARBA"/>
</dbReference>
<dbReference type="GO" id="GO:0018454">
    <property type="term" value="F:acetoacetyl-CoA reductase activity"/>
    <property type="evidence" value="ECO:0007669"/>
    <property type="project" value="InterPro"/>
</dbReference>
<keyword evidence="5" id="KW-1185">Reference proteome</keyword>
<dbReference type="SUPFAM" id="SSF51735">
    <property type="entry name" value="NAD(P)-binding Rossmann-fold domains"/>
    <property type="match status" value="1"/>
</dbReference>
<dbReference type="PRINTS" id="PR00081">
    <property type="entry name" value="GDHRDH"/>
</dbReference>
<dbReference type="EMBL" id="FMZV01000001">
    <property type="protein sequence ID" value="SDC03236.1"/>
    <property type="molecule type" value="Genomic_DNA"/>
</dbReference>
<dbReference type="STRING" id="639004.SAMN04488239_10165"/>
<reference evidence="5" key="1">
    <citation type="submission" date="2016-10" db="EMBL/GenBank/DDBJ databases">
        <authorList>
            <person name="Varghese N."/>
            <person name="Submissions S."/>
        </authorList>
    </citation>
    <scope>NUCLEOTIDE SEQUENCE [LARGE SCALE GENOMIC DNA]</scope>
    <source>
        <strain evidence="5">CGMCC 1.9108</strain>
    </source>
</reference>
<dbReference type="AlphaFoldDB" id="A0A1G6IBW2"/>
<dbReference type="GO" id="GO:0042619">
    <property type="term" value="P:poly-hydroxybutyrate biosynthetic process"/>
    <property type="evidence" value="ECO:0007669"/>
    <property type="project" value="InterPro"/>
</dbReference>
<dbReference type="NCBIfam" id="NF009466">
    <property type="entry name" value="PRK12826.1-2"/>
    <property type="match status" value="1"/>
</dbReference>
<dbReference type="Gene3D" id="3.40.50.720">
    <property type="entry name" value="NAD(P)-binding Rossmann-like Domain"/>
    <property type="match status" value="1"/>
</dbReference>
<dbReference type="RefSeq" id="WP_093026730.1">
    <property type="nucleotide sequence ID" value="NZ_FMZV01000001.1"/>
</dbReference>
<dbReference type="PROSITE" id="PS00061">
    <property type="entry name" value="ADH_SHORT"/>
    <property type="match status" value="1"/>
</dbReference>
<organism evidence="4 5">
    <name type="scientific">Ruegeria marina</name>
    <dbReference type="NCBI Taxonomy" id="639004"/>
    <lineage>
        <taxon>Bacteria</taxon>
        <taxon>Pseudomonadati</taxon>
        <taxon>Pseudomonadota</taxon>
        <taxon>Alphaproteobacteria</taxon>
        <taxon>Rhodobacterales</taxon>
        <taxon>Roseobacteraceae</taxon>
        <taxon>Ruegeria</taxon>
    </lineage>
</organism>
<dbReference type="InterPro" id="IPR036291">
    <property type="entry name" value="NAD(P)-bd_dom_sf"/>
</dbReference>
<gene>
    <name evidence="4" type="ORF">SAMN04488239_10165</name>
</gene>
<evidence type="ECO:0000259" key="3">
    <source>
        <dbReference type="SMART" id="SM00822"/>
    </source>
</evidence>
<evidence type="ECO:0000313" key="5">
    <source>
        <dbReference type="Proteomes" id="UP000199628"/>
    </source>
</evidence>
<feature type="domain" description="Ketoreductase" evidence="3">
    <location>
        <begin position="6"/>
        <end position="181"/>
    </location>
</feature>